<organism evidence="2 3">
    <name type="scientific">Paractinoplanes rishiriensis</name>
    <dbReference type="NCBI Taxonomy" id="1050105"/>
    <lineage>
        <taxon>Bacteria</taxon>
        <taxon>Bacillati</taxon>
        <taxon>Actinomycetota</taxon>
        <taxon>Actinomycetes</taxon>
        <taxon>Micromonosporales</taxon>
        <taxon>Micromonosporaceae</taxon>
        <taxon>Paractinoplanes</taxon>
    </lineage>
</organism>
<feature type="chain" id="PRO_5037151198" description="Secreted protein" evidence="1">
    <location>
        <begin position="24"/>
        <end position="200"/>
    </location>
</feature>
<evidence type="ECO:0000313" key="2">
    <source>
        <dbReference type="EMBL" id="GIE97655.1"/>
    </source>
</evidence>
<protein>
    <recommendedName>
        <fullName evidence="4">Secreted protein</fullName>
    </recommendedName>
</protein>
<name>A0A919MYZ4_9ACTN</name>
<comment type="caution">
    <text evidence="2">The sequence shown here is derived from an EMBL/GenBank/DDBJ whole genome shotgun (WGS) entry which is preliminary data.</text>
</comment>
<dbReference type="EMBL" id="BOMV01000057">
    <property type="protein sequence ID" value="GIE97655.1"/>
    <property type="molecule type" value="Genomic_DNA"/>
</dbReference>
<evidence type="ECO:0000256" key="1">
    <source>
        <dbReference type="SAM" id="SignalP"/>
    </source>
</evidence>
<evidence type="ECO:0000313" key="3">
    <source>
        <dbReference type="Proteomes" id="UP000636960"/>
    </source>
</evidence>
<evidence type="ECO:0008006" key="4">
    <source>
        <dbReference type="Google" id="ProtNLM"/>
    </source>
</evidence>
<keyword evidence="1" id="KW-0732">Signal</keyword>
<keyword evidence="3" id="KW-1185">Reference proteome</keyword>
<dbReference type="AlphaFoldDB" id="A0A919MYZ4"/>
<sequence length="200" mass="20606">MKFLLAVVLMLGGAVVVAGPAHAAVTCQGAVVHTVDVSQGGALPQLCIAVGGVVRVANSGPGTVAIQPDTMVDCYYAGGVHMCRLLRTGTVTFTVGTRQMTVRVPASVAGQPSPACTPPGGVVDLDTTDELSWWAPCLRLGATLRFVYLGPGLLTANPASAVTCRYAAGIHSCQFRRTGSVDFTATLDDLTRHVTAVAVR</sequence>
<dbReference type="Proteomes" id="UP000636960">
    <property type="component" value="Unassembled WGS sequence"/>
</dbReference>
<proteinExistence type="predicted"/>
<accession>A0A919MYZ4</accession>
<dbReference type="RefSeq" id="WP_203784697.1">
    <property type="nucleotide sequence ID" value="NZ_BOMV01000057.1"/>
</dbReference>
<reference evidence="2" key="1">
    <citation type="submission" date="2021-01" db="EMBL/GenBank/DDBJ databases">
        <title>Whole genome shotgun sequence of Actinoplanes rishiriensis NBRC 108556.</title>
        <authorList>
            <person name="Komaki H."/>
            <person name="Tamura T."/>
        </authorList>
    </citation>
    <scope>NUCLEOTIDE SEQUENCE</scope>
    <source>
        <strain evidence="2">NBRC 108556</strain>
    </source>
</reference>
<feature type="signal peptide" evidence="1">
    <location>
        <begin position="1"/>
        <end position="23"/>
    </location>
</feature>
<gene>
    <name evidence="2" type="ORF">Ari01nite_51200</name>
</gene>